<dbReference type="Proteomes" id="UP000593573">
    <property type="component" value="Unassembled WGS sequence"/>
</dbReference>
<accession>A0A7J8V563</accession>
<evidence type="ECO:0000313" key="1">
    <source>
        <dbReference type="EMBL" id="MBA0657843.1"/>
    </source>
</evidence>
<proteinExistence type="predicted"/>
<name>A0A7J8V563_9ROSI</name>
<protein>
    <submittedName>
        <fullName evidence="1">Uncharacterized protein</fullName>
    </submittedName>
</protein>
<evidence type="ECO:0000313" key="2">
    <source>
        <dbReference type="Proteomes" id="UP000593573"/>
    </source>
</evidence>
<gene>
    <name evidence="1" type="ORF">Goklo_010104</name>
</gene>
<sequence>MGSRDRGGGDDPKCVGLGTAGQLPGQSCFTNPSMGCGIMCFARNVGCTTTCSIIEFPDP</sequence>
<organism evidence="1 2">
    <name type="scientific">Gossypium klotzschianum</name>
    <dbReference type="NCBI Taxonomy" id="34286"/>
    <lineage>
        <taxon>Eukaryota</taxon>
        <taxon>Viridiplantae</taxon>
        <taxon>Streptophyta</taxon>
        <taxon>Embryophyta</taxon>
        <taxon>Tracheophyta</taxon>
        <taxon>Spermatophyta</taxon>
        <taxon>Magnoliopsida</taxon>
        <taxon>eudicotyledons</taxon>
        <taxon>Gunneridae</taxon>
        <taxon>Pentapetalae</taxon>
        <taxon>rosids</taxon>
        <taxon>malvids</taxon>
        <taxon>Malvales</taxon>
        <taxon>Malvaceae</taxon>
        <taxon>Malvoideae</taxon>
        <taxon>Gossypium</taxon>
    </lineage>
</organism>
<dbReference type="EMBL" id="JABFAB010000009">
    <property type="protein sequence ID" value="MBA0657843.1"/>
    <property type="molecule type" value="Genomic_DNA"/>
</dbReference>
<comment type="caution">
    <text evidence="1">The sequence shown here is derived from an EMBL/GenBank/DDBJ whole genome shotgun (WGS) entry which is preliminary data.</text>
</comment>
<reference evidence="1 2" key="1">
    <citation type="journal article" date="2019" name="Genome Biol. Evol.">
        <title>Insights into the evolution of the New World diploid cottons (Gossypium, subgenus Houzingenia) based on genome sequencing.</title>
        <authorList>
            <person name="Grover C.E."/>
            <person name="Arick M.A. 2nd"/>
            <person name="Thrash A."/>
            <person name="Conover J.L."/>
            <person name="Sanders W.S."/>
            <person name="Peterson D.G."/>
            <person name="Frelichowski J.E."/>
            <person name="Scheffler J.A."/>
            <person name="Scheffler B.E."/>
            <person name="Wendel J.F."/>
        </authorList>
    </citation>
    <scope>NUCLEOTIDE SEQUENCE [LARGE SCALE GENOMIC DNA]</scope>
    <source>
        <strain evidence="1">57</strain>
        <tissue evidence="1">Leaf</tissue>
    </source>
</reference>
<dbReference type="AlphaFoldDB" id="A0A7J8V563"/>
<dbReference type="OrthoDB" id="981095at2759"/>
<keyword evidence="2" id="KW-1185">Reference proteome</keyword>